<dbReference type="OrthoDB" id="8215557at2"/>
<keyword evidence="2" id="KW-1133">Transmembrane helix</keyword>
<dbReference type="EMBL" id="LSTV01000001">
    <property type="protein sequence ID" value="OAH50952.1"/>
    <property type="molecule type" value="Genomic_DNA"/>
</dbReference>
<evidence type="ECO:0000256" key="1">
    <source>
        <dbReference type="SAM" id="MobiDB-lite"/>
    </source>
</evidence>
<dbReference type="AlphaFoldDB" id="A0A177KC53"/>
<keyword evidence="2" id="KW-0472">Membrane</keyword>
<dbReference type="Pfam" id="PF13472">
    <property type="entry name" value="Lipase_GDSL_2"/>
    <property type="match status" value="1"/>
</dbReference>
<dbReference type="Gene3D" id="3.40.50.1110">
    <property type="entry name" value="SGNH hydrolase"/>
    <property type="match status" value="1"/>
</dbReference>
<proteinExistence type="predicted"/>
<dbReference type="Proteomes" id="UP000076998">
    <property type="component" value="Unassembled WGS sequence"/>
</dbReference>
<evidence type="ECO:0000256" key="2">
    <source>
        <dbReference type="SAM" id="Phobius"/>
    </source>
</evidence>
<feature type="region of interest" description="Disordered" evidence="1">
    <location>
        <begin position="244"/>
        <end position="263"/>
    </location>
</feature>
<comment type="caution">
    <text evidence="4">The sequence shown here is derived from an EMBL/GenBank/DDBJ whole genome shotgun (WGS) entry which is preliminary data.</text>
</comment>
<dbReference type="CDD" id="cd00229">
    <property type="entry name" value="SGNH_hydrolase"/>
    <property type="match status" value="1"/>
</dbReference>
<feature type="domain" description="SGNH hydrolase-type esterase" evidence="3">
    <location>
        <begin position="62"/>
        <end position="231"/>
    </location>
</feature>
<evidence type="ECO:0000313" key="4">
    <source>
        <dbReference type="EMBL" id="OAH50952.1"/>
    </source>
</evidence>
<keyword evidence="2" id="KW-0812">Transmembrane</keyword>
<gene>
    <name evidence="4" type="ORF">AYL44_01330</name>
</gene>
<reference evidence="4 5" key="1">
    <citation type="submission" date="2016-02" db="EMBL/GenBank/DDBJ databases">
        <authorList>
            <person name="Wen L."/>
            <person name="He K."/>
            <person name="Yang H."/>
        </authorList>
    </citation>
    <scope>NUCLEOTIDE SEQUENCE [LARGE SCALE GENOMIC DNA]</scope>
    <source>
        <strain evidence="4 5">CD11_3</strain>
    </source>
</reference>
<dbReference type="InterPro" id="IPR036514">
    <property type="entry name" value="SGNH_hydro_sf"/>
</dbReference>
<accession>A0A177KC53</accession>
<dbReference type="RefSeq" id="WP_064001465.1">
    <property type="nucleotide sequence ID" value="NZ_LSTV01000001.1"/>
</dbReference>
<protein>
    <recommendedName>
        <fullName evidence="3">SGNH hydrolase-type esterase domain-containing protein</fullName>
    </recommendedName>
</protein>
<feature type="compositionally biased region" description="Acidic residues" evidence="1">
    <location>
        <begin position="254"/>
        <end position="263"/>
    </location>
</feature>
<name>A0A177KC53_9MICO</name>
<organism evidence="4 5">
    <name type="scientific">Microbacterium oleivorans</name>
    <dbReference type="NCBI Taxonomy" id="273677"/>
    <lineage>
        <taxon>Bacteria</taxon>
        <taxon>Bacillati</taxon>
        <taxon>Actinomycetota</taxon>
        <taxon>Actinomycetes</taxon>
        <taxon>Micrococcales</taxon>
        <taxon>Microbacteriaceae</taxon>
        <taxon>Microbacterium</taxon>
    </lineage>
</organism>
<evidence type="ECO:0000259" key="3">
    <source>
        <dbReference type="Pfam" id="PF13472"/>
    </source>
</evidence>
<dbReference type="InterPro" id="IPR013830">
    <property type="entry name" value="SGNH_hydro"/>
</dbReference>
<sequence>MTSERRARGWGLGIIAVGVAAIVALAAWQPWRSISAVDAASSSDGVSTVEPLSLPADADVLVFGDSWTYGAAATVPTDGYAYRLERLTGWDVTVDGVRGSGYMKPGWDGPDFRTRAKWLDPAADYDLIIIQGSINDRQQGERGYREAVDATWDVFARLYPHAQIVIFGPTPHQFPIDEGTARIDRDLQKAAADRHWWYISPLQEQWVTPANYLDVIDVGAGKRHPSDPGHAYLAERLQQALVDRSASTDAVAPTEDESAPVRP</sequence>
<dbReference type="SUPFAM" id="SSF52266">
    <property type="entry name" value="SGNH hydrolase"/>
    <property type="match status" value="1"/>
</dbReference>
<evidence type="ECO:0000313" key="5">
    <source>
        <dbReference type="Proteomes" id="UP000076998"/>
    </source>
</evidence>
<feature type="transmembrane region" description="Helical" evidence="2">
    <location>
        <begin position="12"/>
        <end position="31"/>
    </location>
</feature>